<dbReference type="InterPro" id="IPR016032">
    <property type="entry name" value="Sig_transdc_resp-reg_C-effctor"/>
</dbReference>
<organism evidence="8 9">
    <name type="scientific">Limosilactobacillus avistercoris</name>
    <dbReference type="NCBI Taxonomy" id="2762243"/>
    <lineage>
        <taxon>Bacteria</taxon>
        <taxon>Bacillati</taxon>
        <taxon>Bacillota</taxon>
        <taxon>Bacilli</taxon>
        <taxon>Lactobacillales</taxon>
        <taxon>Lactobacillaceae</taxon>
        <taxon>Limosilactobacillus</taxon>
    </lineage>
</organism>
<dbReference type="PROSITE" id="PS51755">
    <property type="entry name" value="OMPR_PHOB"/>
    <property type="match status" value="1"/>
</dbReference>
<evidence type="ECO:0000313" key="8">
    <source>
        <dbReference type="EMBL" id="MBD7895398.1"/>
    </source>
</evidence>
<name>A0ABR8PDM9_9LACO</name>
<reference evidence="8 9" key="1">
    <citation type="submission" date="2020-08" db="EMBL/GenBank/DDBJ databases">
        <title>A Genomic Blueprint of the Chicken Gut Microbiome.</title>
        <authorList>
            <person name="Gilroy R."/>
            <person name="Ravi A."/>
            <person name="Getino M."/>
            <person name="Pursley I."/>
            <person name="Horton D.L."/>
            <person name="Alikhan N.-F."/>
            <person name="Baker D."/>
            <person name="Gharbi K."/>
            <person name="Hall N."/>
            <person name="Watson M."/>
            <person name="Adriaenssens E.M."/>
            <person name="Foster-Nyarko E."/>
            <person name="Jarju S."/>
            <person name="Secka A."/>
            <person name="Antonio M."/>
            <person name="Oren A."/>
            <person name="Chaudhuri R."/>
            <person name="La Ragione R.M."/>
            <person name="Hildebrand F."/>
            <person name="Pallen M.J."/>
        </authorList>
    </citation>
    <scope>NUCLEOTIDE SEQUENCE [LARGE SCALE GENOMIC DNA]</scope>
    <source>
        <strain evidence="8 9">Sa3CUN2</strain>
    </source>
</reference>
<dbReference type="Pfam" id="PF00486">
    <property type="entry name" value="Trans_reg_C"/>
    <property type="match status" value="1"/>
</dbReference>
<dbReference type="CDD" id="cd00383">
    <property type="entry name" value="trans_reg_C"/>
    <property type="match status" value="1"/>
</dbReference>
<protein>
    <submittedName>
        <fullName evidence="8">Response regulator transcription factor</fullName>
    </submittedName>
</protein>
<evidence type="ECO:0000259" key="7">
    <source>
        <dbReference type="PROSITE" id="PS51755"/>
    </source>
</evidence>
<dbReference type="PANTHER" id="PTHR48111:SF1">
    <property type="entry name" value="TWO-COMPONENT RESPONSE REGULATOR ORR33"/>
    <property type="match status" value="1"/>
</dbReference>
<evidence type="ECO:0000256" key="5">
    <source>
        <dbReference type="ARBA" id="ARBA00023163"/>
    </source>
</evidence>
<dbReference type="InterPro" id="IPR039420">
    <property type="entry name" value="WalR-like"/>
</dbReference>
<keyword evidence="2" id="KW-0902">Two-component regulatory system</keyword>
<gene>
    <name evidence="8" type="ORF">H9564_06780</name>
</gene>
<keyword evidence="5" id="KW-0804">Transcription</keyword>
<dbReference type="PANTHER" id="PTHR48111">
    <property type="entry name" value="REGULATOR OF RPOS"/>
    <property type="match status" value="1"/>
</dbReference>
<evidence type="ECO:0000256" key="1">
    <source>
        <dbReference type="ARBA" id="ARBA00022553"/>
    </source>
</evidence>
<evidence type="ECO:0000313" key="9">
    <source>
        <dbReference type="Proteomes" id="UP000616837"/>
    </source>
</evidence>
<evidence type="ECO:0000256" key="2">
    <source>
        <dbReference type="ARBA" id="ARBA00023012"/>
    </source>
</evidence>
<feature type="DNA-binding region" description="OmpR/PhoB-type" evidence="6">
    <location>
        <begin position="138"/>
        <end position="237"/>
    </location>
</feature>
<evidence type="ECO:0000256" key="3">
    <source>
        <dbReference type="ARBA" id="ARBA00023015"/>
    </source>
</evidence>
<dbReference type="SMART" id="SM00862">
    <property type="entry name" value="Trans_reg_C"/>
    <property type="match status" value="1"/>
</dbReference>
<evidence type="ECO:0000256" key="6">
    <source>
        <dbReference type="PROSITE-ProRule" id="PRU01091"/>
    </source>
</evidence>
<sequence>MTNNFLLMSQNTALVQQLTHLCKKVQWRFTQTTTPTGLVVELEKQTATGIWWDLADTTLDTTIATMTLIREQVHGPITIFVPKLTERLQLKLYKALVDDIIVLPFNNHLFLPLIEQRLWLYRHLKPKTTTPPQKVSPHQTVTIGNWQINSHNYTVTKNGSPVDLTPKEFQLLTYLVDHHDQVLSREQLVNGVWGYDLLNTSRIVDIHISHLRDKLEDDPHQPQHLLTVRGFGYKLIK</sequence>
<dbReference type="Proteomes" id="UP000616837">
    <property type="component" value="Unassembled WGS sequence"/>
</dbReference>
<dbReference type="RefSeq" id="WP_191684753.1">
    <property type="nucleotide sequence ID" value="NZ_JACSQW010000017.1"/>
</dbReference>
<dbReference type="EMBL" id="JACSQW010000017">
    <property type="protein sequence ID" value="MBD7895398.1"/>
    <property type="molecule type" value="Genomic_DNA"/>
</dbReference>
<proteinExistence type="predicted"/>
<dbReference type="Gene3D" id="1.10.10.10">
    <property type="entry name" value="Winged helix-like DNA-binding domain superfamily/Winged helix DNA-binding domain"/>
    <property type="match status" value="1"/>
</dbReference>
<dbReference type="InterPro" id="IPR001867">
    <property type="entry name" value="OmpR/PhoB-type_DNA-bd"/>
</dbReference>
<dbReference type="SUPFAM" id="SSF46894">
    <property type="entry name" value="C-terminal effector domain of the bipartite response regulators"/>
    <property type="match status" value="1"/>
</dbReference>
<keyword evidence="9" id="KW-1185">Reference proteome</keyword>
<comment type="caution">
    <text evidence="8">The sequence shown here is derived from an EMBL/GenBank/DDBJ whole genome shotgun (WGS) entry which is preliminary data.</text>
</comment>
<accession>A0ABR8PDM9</accession>
<keyword evidence="1" id="KW-0597">Phosphoprotein</keyword>
<dbReference type="InterPro" id="IPR036388">
    <property type="entry name" value="WH-like_DNA-bd_sf"/>
</dbReference>
<keyword evidence="3" id="KW-0805">Transcription regulation</keyword>
<evidence type="ECO:0000256" key="4">
    <source>
        <dbReference type="ARBA" id="ARBA00023125"/>
    </source>
</evidence>
<feature type="domain" description="OmpR/PhoB-type" evidence="7">
    <location>
        <begin position="138"/>
        <end position="237"/>
    </location>
</feature>
<keyword evidence="4 6" id="KW-0238">DNA-binding</keyword>